<keyword evidence="7" id="KW-1185">Reference proteome</keyword>
<comment type="caution">
    <text evidence="6">The sequence shown here is derived from an EMBL/GenBank/DDBJ whole genome shotgun (WGS) entry which is preliminary data.</text>
</comment>
<protein>
    <submittedName>
        <fullName evidence="6">LysR family transcriptional regulator</fullName>
    </submittedName>
</protein>
<gene>
    <name evidence="6" type="ORF">KHM83_06135</name>
</gene>
<evidence type="ECO:0000256" key="3">
    <source>
        <dbReference type="ARBA" id="ARBA00023125"/>
    </source>
</evidence>
<keyword evidence="3" id="KW-0238">DNA-binding</keyword>
<keyword evidence="4" id="KW-0804">Transcription</keyword>
<dbReference type="CDD" id="cd05466">
    <property type="entry name" value="PBP2_LTTR_substrate"/>
    <property type="match status" value="1"/>
</dbReference>
<evidence type="ECO:0000256" key="2">
    <source>
        <dbReference type="ARBA" id="ARBA00023015"/>
    </source>
</evidence>
<dbReference type="SUPFAM" id="SSF53850">
    <property type="entry name" value="Periplasmic binding protein-like II"/>
    <property type="match status" value="1"/>
</dbReference>
<feature type="domain" description="HTH lysR-type" evidence="5">
    <location>
        <begin position="1"/>
        <end position="58"/>
    </location>
</feature>
<evidence type="ECO:0000259" key="5">
    <source>
        <dbReference type="PROSITE" id="PS50931"/>
    </source>
</evidence>
<organism evidence="6 7">
    <name type="scientific">Fusibacter paucivorans</name>
    <dbReference type="NCBI Taxonomy" id="76009"/>
    <lineage>
        <taxon>Bacteria</taxon>
        <taxon>Bacillati</taxon>
        <taxon>Bacillota</taxon>
        <taxon>Clostridia</taxon>
        <taxon>Eubacteriales</taxon>
        <taxon>Eubacteriales Family XII. Incertae Sedis</taxon>
        <taxon>Fusibacter</taxon>
    </lineage>
</organism>
<dbReference type="Proteomes" id="UP000746471">
    <property type="component" value="Unassembled WGS sequence"/>
</dbReference>
<sequence>MTLLNFEIFNMVVRCQSFQKAAEHLNLTPSAVSHAITKFETEIGLKLFVRHRSGVELTDAGYILLPYIRTVINDVAQLEQVVSRIKGLETGCVKVGMFNSVCVNWIPNIIKGYANAHPNIDIQIFQGGYEDVAAWIENATIDMGFVSLSSDYPFEIQPLYRDPLVCIVPKGFQCKSPGIVTIEDLKEQYLVHQSEGNDAETSNYLKCHDVSVSAPFQIEDDQSLLAIVESGLGICLVPELVIKNGNHNVDAYPISPEAYRVIGLAARDEKSLSPVARSFYDFVLQYMKAEGIYNV</sequence>
<dbReference type="Pfam" id="PF03466">
    <property type="entry name" value="LysR_substrate"/>
    <property type="match status" value="1"/>
</dbReference>
<dbReference type="RefSeq" id="WP_213236029.1">
    <property type="nucleotide sequence ID" value="NZ_JAHBCL010000008.1"/>
</dbReference>
<dbReference type="InterPro" id="IPR000847">
    <property type="entry name" value="LysR_HTH_N"/>
</dbReference>
<evidence type="ECO:0000256" key="1">
    <source>
        <dbReference type="ARBA" id="ARBA00009437"/>
    </source>
</evidence>
<evidence type="ECO:0000313" key="7">
    <source>
        <dbReference type="Proteomes" id="UP000746471"/>
    </source>
</evidence>
<accession>A0ABS5PPC8</accession>
<keyword evidence="2" id="KW-0805">Transcription regulation</keyword>
<comment type="similarity">
    <text evidence="1">Belongs to the LysR transcriptional regulatory family.</text>
</comment>
<reference evidence="6 7" key="1">
    <citation type="submission" date="2021-05" db="EMBL/GenBank/DDBJ databases">
        <title>Fusibacter ferrireducens sp. nov., an anaerobic, sulfur- and Fe-reducing bacterium isolated from the mangrove sediment.</title>
        <authorList>
            <person name="Qiu D."/>
        </authorList>
    </citation>
    <scope>NUCLEOTIDE SEQUENCE [LARGE SCALE GENOMIC DNA]</scope>
    <source>
        <strain evidence="6 7">DSM 12116</strain>
    </source>
</reference>
<evidence type="ECO:0000256" key="4">
    <source>
        <dbReference type="ARBA" id="ARBA00023163"/>
    </source>
</evidence>
<dbReference type="Pfam" id="PF00126">
    <property type="entry name" value="HTH_1"/>
    <property type="match status" value="1"/>
</dbReference>
<dbReference type="InterPro" id="IPR050950">
    <property type="entry name" value="HTH-type_LysR_regulators"/>
</dbReference>
<evidence type="ECO:0000313" key="6">
    <source>
        <dbReference type="EMBL" id="MBS7526249.1"/>
    </source>
</evidence>
<proteinExistence type="inferred from homology"/>
<name>A0ABS5PPC8_9FIRM</name>
<dbReference type="InterPro" id="IPR036388">
    <property type="entry name" value="WH-like_DNA-bd_sf"/>
</dbReference>
<dbReference type="Gene3D" id="3.40.190.290">
    <property type="match status" value="1"/>
</dbReference>
<dbReference type="InterPro" id="IPR036390">
    <property type="entry name" value="WH_DNA-bd_sf"/>
</dbReference>
<dbReference type="PANTHER" id="PTHR30419:SF28">
    <property type="entry name" value="HTH-TYPE TRANSCRIPTIONAL REGULATOR BSDA"/>
    <property type="match status" value="1"/>
</dbReference>
<dbReference type="InterPro" id="IPR005119">
    <property type="entry name" value="LysR_subst-bd"/>
</dbReference>
<dbReference type="PANTHER" id="PTHR30419">
    <property type="entry name" value="HTH-TYPE TRANSCRIPTIONAL REGULATOR YBHD"/>
    <property type="match status" value="1"/>
</dbReference>
<dbReference type="PROSITE" id="PS50931">
    <property type="entry name" value="HTH_LYSR"/>
    <property type="match status" value="1"/>
</dbReference>
<dbReference type="Gene3D" id="1.10.10.10">
    <property type="entry name" value="Winged helix-like DNA-binding domain superfamily/Winged helix DNA-binding domain"/>
    <property type="match status" value="1"/>
</dbReference>
<dbReference type="EMBL" id="JAHBCL010000008">
    <property type="protein sequence ID" value="MBS7526249.1"/>
    <property type="molecule type" value="Genomic_DNA"/>
</dbReference>
<dbReference type="SUPFAM" id="SSF46785">
    <property type="entry name" value="Winged helix' DNA-binding domain"/>
    <property type="match status" value="1"/>
</dbReference>